<comment type="caution">
    <text evidence="6">The sequence shown here is derived from an EMBL/GenBank/DDBJ whole genome shotgun (WGS) entry which is preliminary data.</text>
</comment>
<reference evidence="6" key="1">
    <citation type="journal article" date="2021" name="J. Hered.">
        <title>Genome Assembly of Salicaceae Populus deltoides (Eastern Cottonwood) I-69 Based on Nanopore Sequencing and Hi-C Technologies.</title>
        <authorList>
            <person name="Bai S."/>
            <person name="Wu H."/>
            <person name="Zhang J."/>
            <person name="Pan Z."/>
            <person name="Zhao W."/>
            <person name="Li Z."/>
            <person name="Tong C."/>
        </authorList>
    </citation>
    <scope>NUCLEOTIDE SEQUENCE</scope>
    <source>
        <tissue evidence="6">Leaf</tissue>
    </source>
</reference>
<gene>
    <name evidence="6" type="ORF">H0E87_018226</name>
</gene>
<name>A0A8T2XQF7_POPDE</name>
<dbReference type="GO" id="GO:0006338">
    <property type="term" value="P:chromatin remodeling"/>
    <property type="evidence" value="ECO:0007669"/>
    <property type="project" value="InterPro"/>
</dbReference>
<evidence type="ECO:0000256" key="4">
    <source>
        <dbReference type="ARBA" id="ARBA00023163"/>
    </source>
</evidence>
<comment type="similarity">
    <text evidence="2">Belongs to the SNF5 family.</text>
</comment>
<keyword evidence="4" id="KW-0804">Transcription</keyword>
<keyword evidence="7" id="KW-1185">Reference proteome</keyword>
<evidence type="ECO:0000313" key="6">
    <source>
        <dbReference type="EMBL" id="KAH8494964.1"/>
    </source>
</evidence>
<evidence type="ECO:0000256" key="3">
    <source>
        <dbReference type="ARBA" id="ARBA00023015"/>
    </source>
</evidence>
<evidence type="ECO:0000256" key="5">
    <source>
        <dbReference type="ARBA" id="ARBA00023242"/>
    </source>
</evidence>
<dbReference type="Pfam" id="PF04855">
    <property type="entry name" value="SNF5"/>
    <property type="match status" value="1"/>
</dbReference>
<accession>A0A8T2XQF7</accession>
<dbReference type="AlphaFoldDB" id="A0A8T2XQF7"/>
<evidence type="ECO:0000313" key="7">
    <source>
        <dbReference type="Proteomes" id="UP000807159"/>
    </source>
</evidence>
<evidence type="ECO:0000256" key="2">
    <source>
        <dbReference type="ARBA" id="ARBA00010239"/>
    </source>
</evidence>
<keyword evidence="3" id="KW-0805">Transcription regulation</keyword>
<dbReference type="Proteomes" id="UP000807159">
    <property type="component" value="Chromosome 10"/>
</dbReference>
<proteinExistence type="inferred from homology"/>
<organism evidence="6 7">
    <name type="scientific">Populus deltoides</name>
    <name type="common">Eastern poplar</name>
    <name type="synonym">Eastern cottonwood</name>
    <dbReference type="NCBI Taxonomy" id="3696"/>
    <lineage>
        <taxon>Eukaryota</taxon>
        <taxon>Viridiplantae</taxon>
        <taxon>Streptophyta</taxon>
        <taxon>Embryophyta</taxon>
        <taxon>Tracheophyta</taxon>
        <taxon>Spermatophyta</taxon>
        <taxon>Magnoliopsida</taxon>
        <taxon>eudicotyledons</taxon>
        <taxon>Gunneridae</taxon>
        <taxon>Pentapetalae</taxon>
        <taxon>rosids</taxon>
        <taxon>fabids</taxon>
        <taxon>Malpighiales</taxon>
        <taxon>Salicaceae</taxon>
        <taxon>Saliceae</taxon>
        <taxon>Populus</taxon>
    </lineage>
</organism>
<sequence length="206" mass="23345">MHIVQSIQTQLAEFRSYEGQDMLYTGDKIVPIKLDLRVNNTLIKDQFLWDMNNFDSDPEDFAKTFCDDLGIQDPEVGVSKATTLLSVLPLYLIRLNADSSRPTLPYSLQPAVAFAIREQLYETAVQSVAAAREIRMSKKGRRGAEYVPASKAGGTSLDLMKLFNNKYSVVRKRKDWDVYGPMVDLLSNEEVDALEAREERNARSMI</sequence>
<keyword evidence="5" id="KW-0539">Nucleus</keyword>
<dbReference type="PANTHER" id="PTHR10019">
    <property type="entry name" value="SNF5"/>
    <property type="match status" value="1"/>
</dbReference>
<dbReference type="InterPro" id="IPR006939">
    <property type="entry name" value="SNF5"/>
</dbReference>
<evidence type="ECO:0000256" key="1">
    <source>
        <dbReference type="ARBA" id="ARBA00004123"/>
    </source>
</evidence>
<protein>
    <recommendedName>
        <fullName evidence="8">Bushy growth protein</fullName>
    </recommendedName>
</protein>
<dbReference type="EMBL" id="JACEGQ020000010">
    <property type="protein sequence ID" value="KAH8494964.1"/>
    <property type="molecule type" value="Genomic_DNA"/>
</dbReference>
<evidence type="ECO:0008006" key="8">
    <source>
        <dbReference type="Google" id="ProtNLM"/>
    </source>
</evidence>
<dbReference type="GO" id="GO:0000228">
    <property type="term" value="C:nuclear chromosome"/>
    <property type="evidence" value="ECO:0007669"/>
    <property type="project" value="InterPro"/>
</dbReference>
<comment type="subcellular location">
    <subcellularLocation>
        <location evidence="1">Nucleus</location>
    </subcellularLocation>
</comment>